<keyword evidence="12" id="KW-0677">Repeat</keyword>
<protein>
    <recommendedName>
        <fullName evidence="20">Cyclin-dependent kinase 20</fullName>
        <ecNumber evidence="5">2.7.11.22</ecNumber>
    </recommendedName>
    <alternativeName>
        <fullName evidence="21">Cell cycle-related kinase</fullName>
    </alternativeName>
    <alternativeName>
        <fullName evidence="22">Cell division protein kinase 20</fullName>
    </alternativeName>
</protein>
<reference evidence="27" key="2">
    <citation type="submission" date="2025-05" db="UniProtKB">
        <authorList>
            <consortium name="Ensembl"/>
        </authorList>
    </citation>
    <scope>IDENTIFICATION</scope>
</reference>
<dbReference type="SUPFAM" id="SSF50978">
    <property type="entry name" value="WD40 repeat-like"/>
    <property type="match status" value="1"/>
</dbReference>
<dbReference type="GeneTree" id="ENSGT00940000159128"/>
<dbReference type="FunFam" id="3.30.200.20:FF:000211">
    <property type="entry name" value="Putative cyclin-dependent kinase 20"/>
    <property type="match status" value="1"/>
</dbReference>
<dbReference type="GO" id="GO:0004693">
    <property type="term" value="F:cyclin-dependent protein serine/threonine kinase activity"/>
    <property type="evidence" value="ECO:0007669"/>
    <property type="project" value="UniProtKB-EC"/>
</dbReference>
<evidence type="ECO:0000256" key="18">
    <source>
        <dbReference type="ARBA" id="ARBA00023273"/>
    </source>
</evidence>
<dbReference type="InterPro" id="IPR048002">
    <property type="entry name" value="CDK20-like_STKc"/>
</dbReference>
<evidence type="ECO:0000256" key="13">
    <source>
        <dbReference type="ARBA" id="ARBA00022741"/>
    </source>
</evidence>
<evidence type="ECO:0000313" key="27">
    <source>
        <dbReference type="Ensembl" id="ENSBIXP00000039677.1"/>
    </source>
</evidence>
<organism evidence="27 28">
    <name type="scientific">Bos indicus x Bos taurus</name>
    <name type="common">Hybrid cattle</name>
    <dbReference type="NCBI Taxonomy" id="30522"/>
    <lineage>
        <taxon>Eukaryota</taxon>
        <taxon>Metazoa</taxon>
        <taxon>Chordata</taxon>
        <taxon>Craniata</taxon>
        <taxon>Vertebrata</taxon>
        <taxon>Euteleostomi</taxon>
        <taxon>Mammalia</taxon>
        <taxon>Eutheria</taxon>
        <taxon>Laurasiatheria</taxon>
        <taxon>Artiodactyla</taxon>
        <taxon>Ruminantia</taxon>
        <taxon>Pecora</taxon>
        <taxon>Bovidae</taxon>
        <taxon>Bovinae</taxon>
        <taxon>Bos</taxon>
    </lineage>
</organism>
<keyword evidence="13 25" id="KW-0547">Nucleotide-binding</keyword>
<dbReference type="InterPro" id="IPR050108">
    <property type="entry name" value="CDK"/>
</dbReference>
<dbReference type="GO" id="GO:0005634">
    <property type="term" value="C:nucleus"/>
    <property type="evidence" value="ECO:0007669"/>
    <property type="project" value="UniProtKB-SubCell"/>
</dbReference>
<keyword evidence="15 25" id="KW-0067">ATP-binding</keyword>
<evidence type="ECO:0000259" key="26">
    <source>
        <dbReference type="PROSITE" id="PS50011"/>
    </source>
</evidence>
<evidence type="ECO:0000256" key="23">
    <source>
        <dbReference type="ARBA" id="ARBA00047811"/>
    </source>
</evidence>
<keyword evidence="14" id="KW-0418">Kinase</keyword>
<dbReference type="Gene3D" id="1.10.510.10">
    <property type="entry name" value="Transferase(Phosphotransferase) domain 1"/>
    <property type="match status" value="1"/>
</dbReference>
<evidence type="ECO:0000256" key="2">
    <source>
        <dbReference type="ARBA" id="ARBA00004138"/>
    </source>
</evidence>
<evidence type="ECO:0000256" key="15">
    <source>
        <dbReference type="ARBA" id="ARBA00022840"/>
    </source>
</evidence>
<evidence type="ECO:0000313" key="28">
    <source>
        <dbReference type="Proteomes" id="UP000314981"/>
    </source>
</evidence>
<evidence type="ECO:0000256" key="25">
    <source>
        <dbReference type="PROSITE-ProRule" id="PRU10141"/>
    </source>
</evidence>
<dbReference type="Ensembl" id="ENSBIXT00005017855.1">
    <property type="protein sequence ID" value="ENSBIXP00005033745.1"/>
    <property type="gene ID" value="ENSBIXG00005014615.1"/>
</dbReference>
<dbReference type="STRING" id="30522.A0A4W2ERQ4"/>
<keyword evidence="28" id="KW-1185">Reference proteome</keyword>
<dbReference type="PANTHER" id="PTHR24056:SF171">
    <property type="entry name" value="CYCLIN-DEPENDENT KINASE 20"/>
    <property type="match status" value="1"/>
</dbReference>
<dbReference type="Gene3D" id="3.30.200.20">
    <property type="entry name" value="Phosphorylase Kinase, domain 1"/>
    <property type="match status" value="1"/>
</dbReference>
<dbReference type="InterPro" id="IPR000719">
    <property type="entry name" value="Prot_kinase_dom"/>
</dbReference>
<keyword evidence="9" id="KW-0853">WD repeat</keyword>
<dbReference type="InterPro" id="IPR008271">
    <property type="entry name" value="Ser/Thr_kinase_AS"/>
</dbReference>
<dbReference type="PROSITE" id="PS00678">
    <property type="entry name" value="WD_REPEATS_1"/>
    <property type="match status" value="1"/>
</dbReference>
<evidence type="ECO:0000256" key="3">
    <source>
        <dbReference type="ARBA" id="ARBA00004419"/>
    </source>
</evidence>
<evidence type="ECO:0000256" key="14">
    <source>
        <dbReference type="ARBA" id="ARBA00022777"/>
    </source>
</evidence>
<evidence type="ECO:0000256" key="24">
    <source>
        <dbReference type="ARBA" id="ARBA00048367"/>
    </source>
</evidence>
<evidence type="ECO:0000256" key="22">
    <source>
        <dbReference type="ARBA" id="ARBA00035723"/>
    </source>
</evidence>
<sequence length="718" mass="80715">MEQYCILGRIGEGAHGIVFKAKHVETGEIVALKKVALRRLEDGIPNQVLREIKALQEIEDSQYVVQLKAVFPHGAGFVLAFEFMLSDLAEVVRHTQRPLAQAQVKSYLQMLLKGVAFCHANNIVHRDLKPANLLISASGQLKIADFGLARVFSPDGNRLYTHQVATRWYRAPELLYGARQYDQGVDLWAVGCILGELLNGSPLFPGENDIEQLCCVLRILGTPSPQVWPEITELPDYNKISFKEQAPVPLEEVLPDASPQALDLLGRFLLYPPQQRISASQVWNEASRTKELWRQLCLRRWSSCKASQMTLGTQTWKQYYLRRSELEFRMASGRPEDFTCRALAGHKGEIDDLAYISTSEYRFDGQDKSVVCTVSSDGTVRAWDLHEGMELWSSPVQSAALVNLVAYPRLQLVVTVDERGLIKVWEAENGCEKAAFLLPMYSSALEACDIPEGPLLLAACAEGALYTLTVPWLQLLSRVNVFPGNPTSLLCSPDRQWVFASTQNSDLSPEVFYTQSLLCRSEDETPASTTLPIWLTSRACWTPDEAARLMVMHRNDNGMQLVITTYELGSRKSRDRVEVLVRQIASFLLPDTMMPPHLMKGHGSQVILLVSGSELVLFTIHGLQLVAFQDHQRPITSMWVDQTRVITSSFDLSLRVYMWNKENKFPVLKSCYHLLGGSHRWASGFTHVESDSMSIVGVEARNIGTSILRSYYFQVRCG</sequence>
<dbReference type="InterPro" id="IPR036322">
    <property type="entry name" value="WD40_repeat_dom_sf"/>
</dbReference>
<dbReference type="InterPro" id="IPR036047">
    <property type="entry name" value="F-box-like_dom_sf"/>
</dbReference>
<keyword evidence="6" id="KW-0217">Developmental protein</keyword>
<dbReference type="Proteomes" id="UP000429181">
    <property type="component" value="Chromosome 8"/>
</dbReference>
<evidence type="ECO:0000313" key="29">
    <source>
        <dbReference type="Proteomes" id="UP000429181"/>
    </source>
</evidence>
<evidence type="ECO:0000256" key="10">
    <source>
        <dbReference type="ARBA" id="ARBA00022618"/>
    </source>
</evidence>
<feature type="domain" description="Protein kinase" evidence="26">
    <location>
        <begin position="4"/>
        <end position="294"/>
    </location>
</feature>
<dbReference type="InterPro" id="IPR001680">
    <property type="entry name" value="WD40_rpt"/>
</dbReference>
<dbReference type="InterPro" id="IPR019775">
    <property type="entry name" value="WD40_repeat_CS"/>
</dbReference>
<keyword evidence="16" id="KW-0969">Cilium</keyword>
<evidence type="ECO:0000256" key="16">
    <source>
        <dbReference type="ARBA" id="ARBA00023069"/>
    </source>
</evidence>
<evidence type="ECO:0000256" key="11">
    <source>
        <dbReference type="ARBA" id="ARBA00022679"/>
    </source>
</evidence>
<dbReference type="Pfam" id="PF00400">
    <property type="entry name" value="WD40"/>
    <property type="match status" value="1"/>
</dbReference>
<dbReference type="Proteomes" id="UP000314981">
    <property type="component" value="Chromosome 8"/>
</dbReference>
<dbReference type="InterPro" id="IPR017441">
    <property type="entry name" value="Protein_kinase_ATP_BS"/>
</dbReference>
<accession>A0A4W2ERQ4</accession>
<evidence type="ECO:0000256" key="7">
    <source>
        <dbReference type="ARBA" id="ARBA00022490"/>
    </source>
</evidence>
<dbReference type="PROSITE" id="PS00108">
    <property type="entry name" value="PROTEIN_KINASE_ST"/>
    <property type="match status" value="1"/>
</dbReference>
<comment type="subcellular location">
    <subcellularLocation>
        <location evidence="2">Cell projection</location>
        <location evidence="2">Cilium</location>
    </subcellularLocation>
    <subcellularLocation>
        <location evidence="3">Cytoplasmic vesicle</location>
        <location evidence="3">Autophagosome</location>
    </subcellularLocation>
    <subcellularLocation>
        <location evidence="1">Nucleus</location>
    </subcellularLocation>
</comment>
<evidence type="ECO:0000256" key="8">
    <source>
        <dbReference type="ARBA" id="ARBA00022527"/>
    </source>
</evidence>
<dbReference type="SMART" id="SM00320">
    <property type="entry name" value="WD40"/>
    <property type="match status" value="2"/>
</dbReference>
<dbReference type="GO" id="GO:0051301">
    <property type="term" value="P:cell division"/>
    <property type="evidence" value="ECO:0007669"/>
    <property type="project" value="UniProtKB-KW"/>
</dbReference>
<dbReference type="GO" id="GO:0005776">
    <property type="term" value="C:autophagosome"/>
    <property type="evidence" value="ECO:0007669"/>
    <property type="project" value="UniProtKB-SubCell"/>
</dbReference>
<keyword evidence="11" id="KW-0808">Transferase</keyword>
<evidence type="ECO:0000256" key="21">
    <source>
        <dbReference type="ARBA" id="ARBA00035720"/>
    </source>
</evidence>
<name>A0A4W2ERQ4_BOBOX</name>
<keyword evidence="10" id="KW-0132">Cell division</keyword>
<evidence type="ECO:0000256" key="9">
    <source>
        <dbReference type="ARBA" id="ARBA00022574"/>
    </source>
</evidence>
<dbReference type="GO" id="GO:0005524">
    <property type="term" value="F:ATP binding"/>
    <property type="evidence" value="ECO:0007669"/>
    <property type="project" value="UniProtKB-UniRule"/>
</dbReference>
<dbReference type="InterPro" id="IPR011009">
    <property type="entry name" value="Kinase-like_dom_sf"/>
</dbReference>
<evidence type="ECO:0000256" key="5">
    <source>
        <dbReference type="ARBA" id="ARBA00012425"/>
    </source>
</evidence>
<dbReference type="CDD" id="cd07832">
    <property type="entry name" value="STKc_CCRK"/>
    <property type="match status" value="1"/>
</dbReference>
<comment type="catalytic activity">
    <reaction evidence="24">
        <text>L-seryl-[protein] + ATP = O-phospho-L-seryl-[protein] + ADP + H(+)</text>
        <dbReference type="Rhea" id="RHEA:17989"/>
        <dbReference type="Rhea" id="RHEA-COMP:9863"/>
        <dbReference type="Rhea" id="RHEA-COMP:11604"/>
        <dbReference type="ChEBI" id="CHEBI:15378"/>
        <dbReference type="ChEBI" id="CHEBI:29999"/>
        <dbReference type="ChEBI" id="CHEBI:30616"/>
        <dbReference type="ChEBI" id="CHEBI:83421"/>
        <dbReference type="ChEBI" id="CHEBI:456216"/>
        <dbReference type="EC" id="2.7.11.22"/>
    </reaction>
</comment>
<dbReference type="SUPFAM" id="SSF56112">
    <property type="entry name" value="Protein kinase-like (PK-like)"/>
    <property type="match status" value="1"/>
</dbReference>
<evidence type="ECO:0000256" key="19">
    <source>
        <dbReference type="ARBA" id="ARBA00023306"/>
    </source>
</evidence>
<keyword evidence="7" id="KW-0963">Cytoplasm</keyword>
<keyword evidence="18" id="KW-0966">Cell projection</keyword>
<reference evidence="28 29" key="1">
    <citation type="submission" date="2018-11" db="EMBL/GenBank/DDBJ databases">
        <title>Haplotype-resolved cattle genomes.</title>
        <authorList>
            <person name="Low W.Y."/>
            <person name="Tearle R."/>
            <person name="Bickhart D.M."/>
            <person name="Rosen B.D."/>
            <person name="Koren S."/>
            <person name="Rhie A."/>
            <person name="Hiendleder S."/>
            <person name="Phillippy A.M."/>
            <person name="Smith T.P.L."/>
            <person name="Williams J.L."/>
        </authorList>
    </citation>
    <scope>NUCLEOTIDE SEQUENCE [LARGE SCALE GENOMIC DNA]</scope>
</reference>
<dbReference type="SMART" id="SM00220">
    <property type="entry name" value="S_TKc"/>
    <property type="match status" value="1"/>
</dbReference>
<keyword evidence="8" id="KW-0723">Serine/threonine-protein kinase</keyword>
<dbReference type="AlphaFoldDB" id="A0A4W2ERQ4"/>
<dbReference type="GO" id="GO:0005929">
    <property type="term" value="C:cilium"/>
    <property type="evidence" value="ECO:0007669"/>
    <property type="project" value="UniProtKB-SubCell"/>
</dbReference>
<dbReference type="Ensembl" id="ENSBIXT00000049337.1">
    <property type="protein sequence ID" value="ENSBIXP00000039677.1"/>
    <property type="gene ID" value="ENSBIXG00000023620.1"/>
</dbReference>
<dbReference type="PROSITE" id="PS50011">
    <property type="entry name" value="PROTEIN_KINASE_DOM"/>
    <property type="match status" value="1"/>
</dbReference>
<evidence type="ECO:0000256" key="20">
    <source>
        <dbReference type="ARBA" id="ARBA00035711"/>
    </source>
</evidence>
<evidence type="ECO:0000256" key="12">
    <source>
        <dbReference type="ARBA" id="ARBA00022737"/>
    </source>
</evidence>
<evidence type="ECO:0000256" key="4">
    <source>
        <dbReference type="ARBA" id="ARBA00006485"/>
    </source>
</evidence>
<comment type="catalytic activity">
    <reaction evidence="23">
        <text>L-threonyl-[protein] + ATP = O-phospho-L-threonyl-[protein] + ADP + H(+)</text>
        <dbReference type="Rhea" id="RHEA:46608"/>
        <dbReference type="Rhea" id="RHEA-COMP:11060"/>
        <dbReference type="Rhea" id="RHEA-COMP:11605"/>
        <dbReference type="ChEBI" id="CHEBI:15378"/>
        <dbReference type="ChEBI" id="CHEBI:30013"/>
        <dbReference type="ChEBI" id="CHEBI:30616"/>
        <dbReference type="ChEBI" id="CHEBI:61977"/>
        <dbReference type="ChEBI" id="CHEBI:456216"/>
        <dbReference type="EC" id="2.7.11.22"/>
    </reaction>
</comment>
<dbReference type="PANTHER" id="PTHR24056">
    <property type="entry name" value="CELL DIVISION PROTEIN KINASE"/>
    <property type="match status" value="1"/>
</dbReference>
<evidence type="ECO:0000256" key="17">
    <source>
        <dbReference type="ARBA" id="ARBA00023242"/>
    </source>
</evidence>
<keyword evidence="17" id="KW-0539">Nucleus</keyword>
<dbReference type="EC" id="2.7.11.22" evidence="5"/>
<keyword evidence="19" id="KW-0131">Cell cycle</keyword>
<comment type="similarity">
    <text evidence="4">Belongs to the protein kinase superfamily. CMGC Ser/Thr protein kinase family. CDC2/CDKX subfamily.</text>
</comment>
<dbReference type="SUPFAM" id="SSF81383">
    <property type="entry name" value="F-box domain"/>
    <property type="match status" value="1"/>
</dbReference>
<gene>
    <name evidence="27" type="primary">CDK20</name>
</gene>
<dbReference type="InterPro" id="IPR015943">
    <property type="entry name" value="WD40/YVTN_repeat-like_dom_sf"/>
</dbReference>
<dbReference type="PROSITE" id="PS00107">
    <property type="entry name" value="PROTEIN_KINASE_ATP"/>
    <property type="match status" value="1"/>
</dbReference>
<dbReference type="Pfam" id="PF00069">
    <property type="entry name" value="Pkinase"/>
    <property type="match status" value="1"/>
</dbReference>
<evidence type="ECO:0000256" key="6">
    <source>
        <dbReference type="ARBA" id="ARBA00022473"/>
    </source>
</evidence>
<evidence type="ECO:0000256" key="1">
    <source>
        <dbReference type="ARBA" id="ARBA00004123"/>
    </source>
</evidence>
<dbReference type="FunFam" id="1.10.510.10:FF:000406">
    <property type="entry name" value="cyclin-dependent kinase 20 isoform X1"/>
    <property type="match status" value="1"/>
</dbReference>
<feature type="binding site" evidence="25">
    <location>
        <position position="33"/>
    </location>
    <ligand>
        <name>ATP</name>
        <dbReference type="ChEBI" id="CHEBI:30616"/>
    </ligand>
</feature>
<proteinExistence type="inferred from homology"/>
<dbReference type="Gene3D" id="2.130.10.10">
    <property type="entry name" value="YVTN repeat-like/Quinoprotein amine dehydrogenase"/>
    <property type="match status" value="1"/>
</dbReference>